<keyword evidence="2 5" id="KW-0812">Transmembrane</keyword>
<keyword evidence="8" id="KW-1185">Reference proteome</keyword>
<dbReference type="EMBL" id="JACLQD010000004">
    <property type="protein sequence ID" value="MBC2836688.1"/>
    <property type="molecule type" value="Genomic_DNA"/>
</dbReference>
<evidence type="ECO:0000313" key="7">
    <source>
        <dbReference type="EMBL" id="MBC2836688.1"/>
    </source>
</evidence>
<dbReference type="InterPro" id="IPR036259">
    <property type="entry name" value="MFS_trans_sf"/>
</dbReference>
<keyword evidence="4 5" id="KW-0472">Membrane</keyword>
<dbReference type="Gene3D" id="1.20.1250.20">
    <property type="entry name" value="MFS general substrate transporter like domains"/>
    <property type="match status" value="1"/>
</dbReference>
<evidence type="ECO:0000256" key="3">
    <source>
        <dbReference type="ARBA" id="ARBA00022989"/>
    </source>
</evidence>
<dbReference type="InterPro" id="IPR011701">
    <property type="entry name" value="MFS"/>
</dbReference>
<dbReference type="Pfam" id="PF07690">
    <property type="entry name" value="MFS_1"/>
    <property type="match status" value="2"/>
</dbReference>
<dbReference type="GO" id="GO:0022857">
    <property type="term" value="F:transmembrane transporter activity"/>
    <property type="evidence" value="ECO:0007669"/>
    <property type="project" value="InterPro"/>
</dbReference>
<dbReference type="PROSITE" id="PS50850">
    <property type="entry name" value="MFS"/>
    <property type="match status" value="1"/>
</dbReference>
<reference evidence="7 8" key="1">
    <citation type="journal article" date="2017" name="Int. J. Syst. Evol. Microbiol.">
        <title>Gemmobacter straminiformis sp. nov., isolated from an artificial fountain.</title>
        <authorList>
            <person name="Kang J.Y."/>
            <person name="Kim M.J."/>
            <person name="Chun J."/>
            <person name="Son K.P."/>
            <person name="Jahng K.Y."/>
        </authorList>
    </citation>
    <scope>NUCLEOTIDE SEQUENCE [LARGE SCALE GENOMIC DNA]</scope>
    <source>
        <strain evidence="7 8">CAM-8</strain>
    </source>
</reference>
<dbReference type="AlphaFoldDB" id="A0A842ICJ0"/>
<evidence type="ECO:0000256" key="4">
    <source>
        <dbReference type="ARBA" id="ARBA00023136"/>
    </source>
</evidence>
<dbReference type="PANTHER" id="PTHR23518:SF2">
    <property type="entry name" value="MAJOR FACILITATOR SUPERFAMILY TRANSPORTER"/>
    <property type="match status" value="1"/>
</dbReference>
<dbReference type="CDD" id="cd17370">
    <property type="entry name" value="MFS_MJ1317_like"/>
    <property type="match status" value="1"/>
</dbReference>
<feature type="domain" description="Major facilitator superfamily (MFS) profile" evidence="6">
    <location>
        <begin position="78"/>
        <end position="459"/>
    </location>
</feature>
<protein>
    <submittedName>
        <fullName evidence="7">MFS transporter</fullName>
    </submittedName>
</protein>
<evidence type="ECO:0000256" key="1">
    <source>
        <dbReference type="ARBA" id="ARBA00004141"/>
    </source>
</evidence>
<dbReference type="SUPFAM" id="SSF103473">
    <property type="entry name" value="MFS general substrate transporter"/>
    <property type="match status" value="1"/>
</dbReference>
<proteinExistence type="predicted"/>
<evidence type="ECO:0000313" key="8">
    <source>
        <dbReference type="Proteomes" id="UP000555411"/>
    </source>
</evidence>
<dbReference type="PANTHER" id="PTHR23518">
    <property type="entry name" value="C-METHYLTRANSFERASE"/>
    <property type="match status" value="1"/>
</dbReference>
<dbReference type="PROSITE" id="PS00216">
    <property type="entry name" value="SUGAR_TRANSPORT_1"/>
    <property type="match status" value="1"/>
</dbReference>
<keyword evidence="3 5" id="KW-1133">Transmembrane helix</keyword>
<feature type="transmembrane region" description="Helical" evidence="5">
    <location>
        <begin position="211"/>
        <end position="230"/>
    </location>
</feature>
<dbReference type="Proteomes" id="UP000555411">
    <property type="component" value="Unassembled WGS sequence"/>
</dbReference>
<dbReference type="GO" id="GO:0016020">
    <property type="term" value="C:membrane"/>
    <property type="evidence" value="ECO:0007669"/>
    <property type="project" value="UniProtKB-SubCell"/>
</dbReference>
<sequence length="460" mass="47891">MVAGLSGRAFPAGHDRWAGRRPCLDAARPRPCRATARAGLPPASGALRDGPRASAPLCPPLSARSVKQVIRKSGIPAAIWVLGFVSLLMDISSEMIHSLLPLFLVTGLGSSALAIGLIEGAAEATALIVKVFSGVLSDWVGRRKELALLGYGLGAASKPLFALASSVDTVIVARLADRVGKGIRGAPRDALVADLAPPHLRGAAFGLRQSLDTVGAFAGPLLAVGLMLLFANDFRLVFWIATVPAALSVLLLAVGIREPAKASGERRRNPITRQNLNRLPAAYWAVVGIGAVFTLARFSEAFLVLRAQQTGIPLAAVPLVMVAMNAVYALSAYPLGRLSDRVSHRGLLAAGLALLVVADLILASSRAWPVVMAGVALWGLHMGMTQGLLAAMVAATAPPDLRGTAFGFFNLVSGLALLLASGIAGLAWDRFGAETTFLLGAVFAAAALILVQRSRPHRLP</sequence>
<dbReference type="InterPro" id="IPR005829">
    <property type="entry name" value="Sugar_transporter_CS"/>
</dbReference>
<name>A0A842ICJ0_9RHOB</name>
<dbReference type="InterPro" id="IPR020846">
    <property type="entry name" value="MFS_dom"/>
</dbReference>
<feature type="transmembrane region" description="Helical" evidence="5">
    <location>
        <begin position="347"/>
        <end position="364"/>
    </location>
</feature>
<feature type="transmembrane region" description="Helical" evidence="5">
    <location>
        <begin position="236"/>
        <end position="256"/>
    </location>
</feature>
<feature type="transmembrane region" description="Helical" evidence="5">
    <location>
        <begin position="276"/>
        <end position="296"/>
    </location>
</feature>
<comment type="subcellular location">
    <subcellularLocation>
        <location evidence="1">Membrane</location>
        <topology evidence="1">Multi-pass membrane protein</topology>
    </subcellularLocation>
</comment>
<accession>A0A842ICJ0</accession>
<comment type="caution">
    <text evidence="7">The sequence shown here is derived from an EMBL/GenBank/DDBJ whole genome shotgun (WGS) entry which is preliminary data.</text>
</comment>
<feature type="transmembrane region" description="Helical" evidence="5">
    <location>
        <begin position="434"/>
        <end position="451"/>
    </location>
</feature>
<evidence type="ECO:0000256" key="5">
    <source>
        <dbReference type="SAM" id="Phobius"/>
    </source>
</evidence>
<feature type="transmembrane region" description="Helical" evidence="5">
    <location>
        <begin position="407"/>
        <end position="428"/>
    </location>
</feature>
<gene>
    <name evidence="7" type="ORF">H7F16_14300</name>
</gene>
<feature type="transmembrane region" description="Helical" evidence="5">
    <location>
        <begin position="99"/>
        <end position="118"/>
    </location>
</feature>
<organism evidence="7 8">
    <name type="scientific">Paragemmobacter straminiformis</name>
    <dbReference type="NCBI Taxonomy" id="2045119"/>
    <lineage>
        <taxon>Bacteria</taxon>
        <taxon>Pseudomonadati</taxon>
        <taxon>Pseudomonadota</taxon>
        <taxon>Alphaproteobacteria</taxon>
        <taxon>Rhodobacterales</taxon>
        <taxon>Paracoccaceae</taxon>
        <taxon>Paragemmobacter</taxon>
    </lineage>
</organism>
<evidence type="ECO:0000256" key="2">
    <source>
        <dbReference type="ARBA" id="ARBA00022692"/>
    </source>
</evidence>
<feature type="transmembrane region" description="Helical" evidence="5">
    <location>
        <begin position="370"/>
        <end position="395"/>
    </location>
</feature>
<feature type="transmembrane region" description="Helical" evidence="5">
    <location>
        <begin position="316"/>
        <end position="335"/>
    </location>
</feature>
<feature type="transmembrane region" description="Helical" evidence="5">
    <location>
        <begin position="74"/>
        <end position="93"/>
    </location>
</feature>
<evidence type="ECO:0000259" key="6">
    <source>
        <dbReference type="PROSITE" id="PS50850"/>
    </source>
</evidence>